<dbReference type="PROSITE" id="PS51257">
    <property type="entry name" value="PROKAR_LIPOPROTEIN"/>
    <property type="match status" value="1"/>
</dbReference>
<dbReference type="AlphaFoldDB" id="A0A7S1IM72"/>
<dbReference type="EMBL" id="HBGA01073078">
    <property type="protein sequence ID" value="CAD9016167.1"/>
    <property type="molecule type" value="Transcribed_RNA"/>
</dbReference>
<organism evidence="1">
    <name type="scientific">Eutreptiella gymnastica</name>
    <dbReference type="NCBI Taxonomy" id="73025"/>
    <lineage>
        <taxon>Eukaryota</taxon>
        <taxon>Discoba</taxon>
        <taxon>Euglenozoa</taxon>
        <taxon>Euglenida</taxon>
        <taxon>Spirocuta</taxon>
        <taxon>Euglenophyceae</taxon>
        <taxon>Eutreptiales</taxon>
        <taxon>Eutreptiaceae</taxon>
        <taxon>Eutreptiella</taxon>
    </lineage>
</organism>
<sequence length="102" mass="11162">MPRLMSPNRLSFADIDLILWKSGSLAILAYGCSLRGDVACADTELCLCGEGWASWYMSQAKTFWEAFGKVPKSPTPGVFLHLEKACTWTVFGIIGYGYGSLS</sequence>
<proteinExistence type="predicted"/>
<accession>A0A7S1IM72</accession>
<name>A0A7S1IM72_9EUGL</name>
<evidence type="ECO:0000313" key="1">
    <source>
        <dbReference type="EMBL" id="CAD9016167.1"/>
    </source>
</evidence>
<reference evidence="1" key="1">
    <citation type="submission" date="2021-01" db="EMBL/GenBank/DDBJ databases">
        <authorList>
            <person name="Corre E."/>
            <person name="Pelletier E."/>
            <person name="Niang G."/>
            <person name="Scheremetjew M."/>
            <person name="Finn R."/>
            <person name="Kale V."/>
            <person name="Holt S."/>
            <person name="Cochrane G."/>
            <person name="Meng A."/>
            <person name="Brown T."/>
            <person name="Cohen L."/>
        </authorList>
    </citation>
    <scope>NUCLEOTIDE SEQUENCE</scope>
    <source>
        <strain evidence="1">NIES-381</strain>
    </source>
</reference>
<protein>
    <submittedName>
        <fullName evidence="1">Uncharacterized protein</fullName>
    </submittedName>
</protein>
<gene>
    <name evidence="1" type="ORF">EGYM00392_LOCUS27276</name>
</gene>